<dbReference type="InterPro" id="IPR043202">
    <property type="entry name" value="Band-7_stomatin-like"/>
</dbReference>
<evidence type="ECO:0000256" key="4">
    <source>
        <dbReference type="SAM" id="MobiDB-lite"/>
    </source>
</evidence>
<sequence>MPSVSFASDTRTGQKLDNDGNKSTNQNGGQLEGNTNDSESGRMCRNGGGDRANVSPQLRVPTAMPSLARGFSLVPERLGKRGSYKKQGNKGMFGCEAAMQLLAYLAALLTLPFSLFMCLKVIAQYERAVVFRLGRLVSEIPKGPGLVFILPCLDNVKTIDLRTFTFNVPTQEVLTKDSVTVAVDAVVYYRIFDPVMSVVNVEDANRSTRLLAQTTLRNVLGTVDLYQLLTAREQIAHLMQDCLDTATETWGVKVERVDIKDVRLPIQLQRAMAAEAEAAREAKAKVIAAEGEQRASVALKAAAMEIGECPIALQLRYLQTLSSISDEKNSTIIFPLPIDLLSLFHQKFSGNEGSSSSRMDSCSSQDENRRTMAPPPPPPREGQQQQPPTPRQYIAPQKLESAEEDLI</sequence>
<evidence type="ECO:0000256" key="1">
    <source>
        <dbReference type="ARBA" id="ARBA00004370"/>
    </source>
</evidence>
<dbReference type="FunFam" id="3.30.479.30:FF:000002">
    <property type="entry name" value="band 7 protein AGAP004871"/>
    <property type="match status" value="1"/>
</dbReference>
<evidence type="ECO:0000259" key="6">
    <source>
        <dbReference type="SMART" id="SM00244"/>
    </source>
</evidence>
<organism evidence="7 8">
    <name type="scientific">Paragonimus westermani</name>
    <dbReference type="NCBI Taxonomy" id="34504"/>
    <lineage>
        <taxon>Eukaryota</taxon>
        <taxon>Metazoa</taxon>
        <taxon>Spiralia</taxon>
        <taxon>Lophotrochozoa</taxon>
        <taxon>Platyhelminthes</taxon>
        <taxon>Trematoda</taxon>
        <taxon>Digenea</taxon>
        <taxon>Plagiorchiida</taxon>
        <taxon>Troglotremata</taxon>
        <taxon>Troglotrematidae</taxon>
        <taxon>Paragonimus</taxon>
    </lineage>
</organism>
<dbReference type="InterPro" id="IPR036013">
    <property type="entry name" value="Band_7/SPFH_dom_sf"/>
</dbReference>
<keyword evidence="3 5" id="KW-0472">Membrane</keyword>
<keyword evidence="8" id="KW-1185">Reference proteome</keyword>
<dbReference type="AlphaFoldDB" id="A0A5J4NQD7"/>
<dbReference type="SMART" id="SM00244">
    <property type="entry name" value="PHB"/>
    <property type="match status" value="1"/>
</dbReference>
<feature type="compositionally biased region" description="Polar residues" evidence="4">
    <location>
        <begin position="21"/>
        <end position="38"/>
    </location>
</feature>
<evidence type="ECO:0000313" key="8">
    <source>
        <dbReference type="Proteomes" id="UP000324629"/>
    </source>
</evidence>
<dbReference type="InterPro" id="IPR001107">
    <property type="entry name" value="Band_7"/>
</dbReference>
<dbReference type="Pfam" id="PF01145">
    <property type="entry name" value="Band_7"/>
    <property type="match status" value="1"/>
</dbReference>
<proteinExistence type="inferred from homology"/>
<dbReference type="PRINTS" id="PR00721">
    <property type="entry name" value="STOMATIN"/>
</dbReference>
<protein>
    <submittedName>
        <fullName evidence="7">Erythrocyte band 7 integral membrane protein</fullName>
    </submittedName>
</protein>
<dbReference type="PANTHER" id="PTHR10264">
    <property type="entry name" value="BAND 7 PROTEIN-RELATED"/>
    <property type="match status" value="1"/>
</dbReference>
<feature type="domain" description="Band 7" evidence="6">
    <location>
        <begin position="117"/>
        <end position="276"/>
    </location>
</feature>
<feature type="compositionally biased region" description="Polar residues" evidence="4">
    <location>
        <begin position="1"/>
        <end position="11"/>
    </location>
</feature>
<keyword evidence="5" id="KW-0812">Transmembrane</keyword>
<comment type="similarity">
    <text evidence="2">Belongs to the band 7/mec-2 family.</text>
</comment>
<dbReference type="Gene3D" id="6.10.250.2090">
    <property type="match status" value="1"/>
</dbReference>
<accession>A0A5J4NQD7</accession>
<feature type="transmembrane region" description="Helical" evidence="5">
    <location>
        <begin position="101"/>
        <end position="123"/>
    </location>
</feature>
<dbReference type="PANTHER" id="PTHR10264:SF19">
    <property type="entry name" value="AT06885P-RELATED"/>
    <property type="match status" value="1"/>
</dbReference>
<dbReference type="SUPFAM" id="SSF117892">
    <property type="entry name" value="Band 7/SPFH domain"/>
    <property type="match status" value="1"/>
</dbReference>
<keyword evidence="5" id="KW-1133">Transmembrane helix</keyword>
<dbReference type="GO" id="GO:0005886">
    <property type="term" value="C:plasma membrane"/>
    <property type="evidence" value="ECO:0007669"/>
    <property type="project" value="InterPro"/>
</dbReference>
<evidence type="ECO:0000313" key="7">
    <source>
        <dbReference type="EMBL" id="KAA3677400.1"/>
    </source>
</evidence>
<evidence type="ECO:0000256" key="3">
    <source>
        <dbReference type="ARBA" id="ARBA00023136"/>
    </source>
</evidence>
<evidence type="ECO:0000256" key="5">
    <source>
        <dbReference type="SAM" id="Phobius"/>
    </source>
</evidence>
<feature type="region of interest" description="Disordered" evidence="4">
    <location>
        <begin position="1"/>
        <end position="59"/>
    </location>
</feature>
<name>A0A5J4NQD7_9TREM</name>
<reference evidence="7 8" key="1">
    <citation type="journal article" date="2019" name="Gigascience">
        <title>Whole-genome sequence of the oriental lung fluke Paragonimus westermani.</title>
        <authorList>
            <person name="Oey H."/>
            <person name="Zakrzewski M."/>
            <person name="Narain K."/>
            <person name="Devi K.R."/>
            <person name="Agatsuma T."/>
            <person name="Nawaratna S."/>
            <person name="Gobert G.N."/>
            <person name="Jones M.K."/>
            <person name="Ragan M.A."/>
            <person name="McManus D.P."/>
            <person name="Krause L."/>
        </authorList>
    </citation>
    <scope>NUCLEOTIDE SEQUENCE [LARGE SCALE GENOMIC DNA]</scope>
    <source>
        <strain evidence="7 8">IND2009</strain>
    </source>
</reference>
<dbReference type="Gene3D" id="3.30.479.30">
    <property type="entry name" value="Band 7 domain"/>
    <property type="match status" value="1"/>
</dbReference>
<dbReference type="InterPro" id="IPR001972">
    <property type="entry name" value="Stomatin_HflK_fam"/>
</dbReference>
<comment type="subcellular location">
    <subcellularLocation>
        <location evidence="1">Membrane</location>
    </subcellularLocation>
</comment>
<evidence type="ECO:0000256" key="2">
    <source>
        <dbReference type="ARBA" id="ARBA00008164"/>
    </source>
</evidence>
<feature type="compositionally biased region" description="Low complexity" evidence="4">
    <location>
        <begin position="354"/>
        <end position="364"/>
    </location>
</feature>
<gene>
    <name evidence="7" type="ORF">DEA37_0005350</name>
</gene>
<dbReference type="EMBL" id="QNGE01001521">
    <property type="protein sequence ID" value="KAA3677400.1"/>
    <property type="molecule type" value="Genomic_DNA"/>
</dbReference>
<feature type="region of interest" description="Disordered" evidence="4">
    <location>
        <begin position="349"/>
        <end position="407"/>
    </location>
</feature>
<dbReference type="Proteomes" id="UP000324629">
    <property type="component" value="Unassembled WGS sequence"/>
</dbReference>
<comment type="caution">
    <text evidence="7">The sequence shown here is derived from an EMBL/GenBank/DDBJ whole genome shotgun (WGS) entry which is preliminary data.</text>
</comment>